<keyword evidence="1" id="KW-1133">Transmembrane helix</keyword>
<evidence type="ECO:0000313" key="4">
    <source>
        <dbReference type="EMBL" id="WRO07612.1"/>
    </source>
</evidence>
<dbReference type="EMBL" id="JGYD01000026">
    <property type="protein sequence ID" value="KSV16430.1"/>
    <property type="molecule type" value="Genomic_DNA"/>
</dbReference>
<evidence type="ECO:0000313" key="2">
    <source>
        <dbReference type="EMBL" id="BAZ97228.1"/>
    </source>
</evidence>
<evidence type="ECO:0000313" key="6">
    <source>
        <dbReference type="Proteomes" id="UP000218257"/>
    </source>
</evidence>
<dbReference type="Proteomes" id="UP000053577">
    <property type="component" value="Unassembled WGS sequence"/>
</dbReference>
<keyword evidence="1" id="KW-0812">Transmembrane</keyword>
<name>A0A0V8LY28_9CHLR</name>
<dbReference type="Proteomes" id="UP001327986">
    <property type="component" value="Chromosome"/>
</dbReference>
<sequence length="76" mass="7954">MGIASFIIGLFSLAGMGIGLIPLLGTINFFNFFLALIGLGLGVGGMLRSPRHRLSLLGMVLCGLSLVLGFIKYILG</sequence>
<protein>
    <submittedName>
        <fullName evidence="3">ATPase</fullName>
    </submittedName>
</protein>
<reference evidence="4" key="3">
    <citation type="submission" date="2023-12" db="EMBL/GenBank/DDBJ databases">
        <title>Isolation of organohalide respiring bacteria Dehalococcoides mccartyi strain GPTCE1 in groundwater collected near a chemical plant in Suzhou, China.</title>
        <authorList>
            <person name="Liu G."/>
        </authorList>
    </citation>
    <scope>NUCLEOTIDE SEQUENCE</scope>
    <source>
        <strain evidence="4">GPTCE1</strain>
    </source>
</reference>
<dbReference type="PATRIC" id="fig|61435.5.peg.828"/>
<feature type="transmembrane region" description="Helical" evidence="1">
    <location>
        <begin position="54"/>
        <end position="75"/>
    </location>
</feature>
<gene>
    <name evidence="3" type="ORF">DA01_04150</name>
    <name evidence="2" type="ORF">DEHALATV1_0600</name>
    <name evidence="4" type="ORF">VLL09_01615</name>
</gene>
<keyword evidence="1" id="KW-0472">Membrane</keyword>
<reference evidence="3 5" key="1">
    <citation type="journal article" date="2015" name="Sci. Rep.">
        <title>A comparative genomics and reductive dehalogenase gene transcription study of two chloroethene-respiring bacteria, Dehalococcoides mccartyi strains MB and 11a.</title>
        <authorList>
            <person name="Low A."/>
            <person name="Shen Z."/>
            <person name="Cheng D."/>
            <person name="Rogers M.J."/>
            <person name="Lee P.K."/>
            <person name="He J."/>
        </authorList>
    </citation>
    <scope>NUCLEOTIDE SEQUENCE [LARGE SCALE GENOMIC DNA]</scope>
    <source>
        <strain evidence="3 5">MB</strain>
    </source>
</reference>
<dbReference type="EMBL" id="CP141531">
    <property type="protein sequence ID" value="WRO07612.1"/>
    <property type="molecule type" value="Genomic_DNA"/>
</dbReference>
<dbReference type="Proteomes" id="UP000218257">
    <property type="component" value="Chromosome"/>
</dbReference>
<dbReference type="EMBL" id="AP017649">
    <property type="protein sequence ID" value="BAZ97228.1"/>
    <property type="molecule type" value="Genomic_DNA"/>
</dbReference>
<proteinExistence type="predicted"/>
<accession>A0A0V8LY28</accession>
<reference evidence="2 6" key="2">
    <citation type="journal article" date="2017" name="Sci. Rep.">
        <title>Isolation and genomic characterization of a Dehalococcoides strain suggests genomic rearrangement during culture.</title>
        <authorList>
            <person name="Yohda M."/>
            <person name="Ikegami K."/>
            <person name="Aita Y."/>
            <person name="Kitajima M."/>
            <person name="Takechi A."/>
            <person name="Iwamoto M."/>
            <person name="Fukuda T."/>
            <person name="Tamura N."/>
            <person name="Shibasaki J."/>
            <person name="Koike S."/>
            <person name="Komatsu D."/>
            <person name="Miyagi S."/>
            <person name="Nishimura M."/>
            <person name="Uchino Y."/>
            <person name="Shiroma A."/>
            <person name="Shimoji M."/>
            <person name="Tamotsu H."/>
            <person name="Ashimine N."/>
            <person name="Shinzato M."/>
            <person name="Ohki S."/>
            <person name="Nakano K."/>
            <person name="Teruya K."/>
            <person name="Satou K."/>
            <person name="Hirano T."/>
            <person name="Yagi O."/>
        </authorList>
    </citation>
    <scope>NUCLEOTIDE SEQUENCE [LARGE SCALE GENOMIC DNA]</scope>
    <source>
        <strain evidence="2 6">UCH-ATV1</strain>
    </source>
</reference>
<dbReference type="GeneID" id="3229911"/>
<evidence type="ECO:0000313" key="3">
    <source>
        <dbReference type="EMBL" id="KSV16430.1"/>
    </source>
</evidence>
<organism evidence="3 5">
    <name type="scientific">Dehalococcoides mccartyi</name>
    <dbReference type="NCBI Taxonomy" id="61435"/>
    <lineage>
        <taxon>Bacteria</taxon>
        <taxon>Bacillati</taxon>
        <taxon>Chloroflexota</taxon>
        <taxon>Dehalococcoidia</taxon>
        <taxon>Dehalococcoidales</taxon>
        <taxon>Dehalococcoidaceae</taxon>
        <taxon>Dehalococcoides</taxon>
    </lineage>
</organism>
<dbReference type="AlphaFoldDB" id="A0A0V8LY28"/>
<evidence type="ECO:0000313" key="5">
    <source>
        <dbReference type="Proteomes" id="UP000053577"/>
    </source>
</evidence>
<feature type="transmembrane region" description="Helical" evidence="1">
    <location>
        <begin position="29"/>
        <end position="47"/>
    </location>
</feature>
<dbReference type="RefSeq" id="WP_010936500.1">
    <property type="nucleotide sequence ID" value="NZ_AP017649.1"/>
</dbReference>
<evidence type="ECO:0000256" key="1">
    <source>
        <dbReference type="SAM" id="Phobius"/>
    </source>
</evidence>